<gene>
    <name evidence="1" type="ORF">TRIATDRAFT_85750</name>
</gene>
<accession>G9P265</accession>
<comment type="caution">
    <text evidence="1">The sequence shown here is derived from an EMBL/GenBank/DDBJ whole genome shotgun (WGS) entry which is preliminary data.</text>
</comment>
<proteinExistence type="predicted"/>
<dbReference type="HOGENOM" id="CLU_1454612_0_0_1"/>
<name>G9P265_HYPAI</name>
<dbReference type="EMBL" id="ABDG02000026">
    <property type="protein sequence ID" value="EHK43437.1"/>
    <property type="molecule type" value="Genomic_DNA"/>
</dbReference>
<organism evidence="1 2">
    <name type="scientific">Hypocrea atroviridis (strain ATCC 20476 / IMI 206040)</name>
    <name type="common">Trichoderma atroviride</name>
    <dbReference type="NCBI Taxonomy" id="452589"/>
    <lineage>
        <taxon>Eukaryota</taxon>
        <taxon>Fungi</taxon>
        <taxon>Dikarya</taxon>
        <taxon>Ascomycota</taxon>
        <taxon>Pezizomycotina</taxon>
        <taxon>Sordariomycetes</taxon>
        <taxon>Hypocreomycetidae</taxon>
        <taxon>Hypocreales</taxon>
        <taxon>Hypocreaceae</taxon>
        <taxon>Trichoderma</taxon>
    </lineage>
</organism>
<keyword evidence="2" id="KW-1185">Reference proteome</keyword>
<reference evidence="1 2" key="1">
    <citation type="journal article" date="2011" name="Genome Biol.">
        <title>Comparative genome sequence analysis underscores mycoparasitism as the ancestral life style of Trichoderma.</title>
        <authorList>
            <person name="Kubicek C.P."/>
            <person name="Herrera-Estrella A."/>
            <person name="Seidl-Seiboth V."/>
            <person name="Martinez D.A."/>
            <person name="Druzhinina I.S."/>
            <person name="Thon M."/>
            <person name="Zeilinger S."/>
            <person name="Casas-Flores S."/>
            <person name="Horwitz B.A."/>
            <person name="Mukherjee P.K."/>
            <person name="Mukherjee M."/>
            <person name="Kredics L."/>
            <person name="Alcaraz L.D."/>
            <person name="Aerts A."/>
            <person name="Antal Z."/>
            <person name="Atanasova L."/>
            <person name="Cervantes-Badillo M.G."/>
            <person name="Challacombe J."/>
            <person name="Chertkov O."/>
            <person name="McCluskey K."/>
            <person name="Coulpier F."/>
            <person name="Deshpande N."/>
            <person name="von Doehren H."/>
            <person name="Ebbole D.J."/>
            <person name="Esquivel-Naranjo E.U."/>
            <person name="Fekete E."/>
            <person name="Flipphi M."/>
            <person name="Glaser F."/>
            <person name="Gomez-Rodriguez E.Y."/>
            <person name="Gruber S."/>
            <person name="Han C."/>
            <person name="Henrissat B."/>
            <person name="Hermosa R."/>
            <person name="Hernandez-Onate M."/>
            <person name="Karaffa L."/>
            <person name="Kosti I."/>
            <person name="Le Crom S."/>
            <person name="Lindquist E."/>
            <person name="Lucas S."/>
            <person name="Luebeck M."/>
            <person name="Luebeck P.S."/>
            <person name="Margeot A."/>
            <person name="Metz B."/>
            <person name="Misra M."/>
            <person name="Nevalainen H."/>
            <person name="Omann M."/>
            <person name="Packer N."/>
            <person name="Perrone G."/>
            <person name="Uresti-Rivera E.E."/>
            <person name="Salamov A."/>
            <person name="Schmoll M."/>
            <person name="Seiboth B."/>
            <person name="Shapiro H."/>
            <person name="Sukno S."/>
            <person name="Tamayo-Ramos J.A."/>
            <person name="Tisch D."/>
            <person name="Wiest A."/>
            <person name="Wilkinson H.H."/>
            <person name="Zhang M."/>
            <person name="Coutinho P.M."/>
            <person name="Kenerley C.M."/>
            <person name="Monte E."/>
            <person name="Baker S.E."/>
            <person name="Grigoriev I.V."/>
        </authorList>
    </citation>
    <scope>NUCLEOTIDE SEQUENCE [LARGE SCALE GENOMIC DNA]</scope>
    <source>
        <strain evidence="2">ATCC 20476 / IMI 206040</strain>
    </source>
</reference>
<dbReference type="Proteomes" id="UP000005426">
    <property type="component" value="Unassembled WGS sequence"/>
</dbReference>
<protein>
    <submittedName>
        <fullName evidence="1">Uncharacterized protein</fullName>
    </submittedName>
</protein>
<evidence type="ECO:0000313" key="2">
    <source>
        <dbReference type="Proteomes" id="UP000005426"/>
    </source>
</evidence>
<sequence>MRHKVQGPLSDWAWCGLRRLSDGQGEASQKRLGALLRKAAECGKCRCMGQQAVNALPAPTFERPRGRFQAPATLRHQIARQQTKPHTGPRSGWRQQCDGCDGCDGRAAAAKEPLGWGRARASPVWKFSRDVSHHQVEKSLQKHKRRTPALLTGLLLRFSSDNSGIGVTSYLLRFRLFAEAPGGRNL</sequence>
<evidence type="ECO:0000313" key="1">
    <source>
        <dbReference type="EMBL" id="EHK43437.1"/>
    </source>
</evidence>
<dbReference type="AlphaFoldDB" id="G9P265"/>